<keyword evidence="1" id="KW-0472">Membrane</keyword>
<reference evidence="2" key="1">
    <citation type="submission" date="2022-02" db="EMBL/GenBank/DDBJ databases">
        <authorList>
            <person name="King R."/>
        </authorList>
    </citation>
    <scope>NUCLEOTIDE SEQUENCE</scope>
</reference>
<dbReference type="AlphaFoldDB" id="A0A9P0JCA0"/>
<keyword evidence="1" id="KW-1133">Transmembrane helix</keyword>
<dbReference type="EMBL" id="OU899037">
    <property type="protein sequence ID" value="CAH1736127.1"/>
    <property type="molecule type" value="Genomic_DNA"/>
</dbReference>
<protein>
    <submittedName>
        <fullName evidence="2">Uncharacterized protein</fullName>
    </submittedName>
</protein>
<feature type="transmembrane region" description="Helical" evidence="1">
    <location>
        <begin position="20"/>
        <end position="39"/>
    </location>
</feature>
<keyword evidence="1" id="KW-0812">Transmembrane</keyword>
<gene>
    <name evidence="2" type="ORF">APHIGO_LOCUS9924</name>
</gene>
<name>A0A9P0JCA0_APHGO</name>
<reference evidence="2" key="2">
    <citation type="submission" date="2022-10" db="EMBL/GenBank/DDBJ databases">
        <authorList>
            <consortium name="ENA_rothamsted_submissions"/>
            <consortium name="culmorum"/>
            <person name="King R."/>
        </authorList>
    </citation>
    <scope>NUCLEOTIDE SEQUENCE</scope>
</reference>
<organism evidence="2 3">
    <name type="scientific">Aphis gossypii</name>
    <name type="common">Cotton aphid</name>
    <dbReference type="NCBI Taxonomy" id="80765"/>
    <lineage>
        <taxon>Eukaryota</taxon>
        <taxon>Metazoa</taxon>
        <taxon>Ecdysozoa</taxon>
        <taxon>Arthropoda</taxon>
        <taxon>Hexapoda</taxon>
        <taxon>Insecta</taxon>
        <taxon>Pterygota</taxon>
        <taxon>Neoptera</taxon>
        <taxon>Paraneoptera</taxon>
        <taxon>Hemiptera</taxon>
        <taxon>Sternorrhyncha</taxon>
        <taxon>Aphidomorpha</taxon>
        <taxon>Aphidoidea</taxon>
        <taxon>Aphididae</taxon>
        <taxon>Aphidini</taxon>
        <taxon>Aphis</taxon>
        <taxon>Aphis</taxon>
    </lineage>
</organism>
<sequence length="242" mass="28602">MLCVHLFYNLSLVSKNSLFASYTYAIYFTEIFNWFNIYFKMSAEKYLNKFEANCLLPEVIKIPPPEISNFYWKNDYGNKYKAFIPTPNRIVYYNLEEYGEFMSKEEINDFGWTFAQKCVLLAVSDTYTEDQPFIQQMEFLIANLTAWGNNTAENRRENVELCDQQYEHKNRHYVLTKYFVDDIKNVRMEARGFMATFKGTLTITSEHDGNARIIDAMNTAFELAAKRFADDSNLKVYSYQSR</sequence>
<accession>A0A9P0JCA0</accession>
<proteinExistence type="predicted"/>
<keyword evidence="3" id="KW-1185">Reference proteome</keyword>
<evidence type="ECO:0000256" key="1">
    <source>
        <dbReference type="SAM" id="Phobius"/>
    </source>
</evidence>
<evidence type="ECO:0000313" key="2">
    <source>
        <dbReference type="EMBL" id="CAH1736127.1"/>
    </source>
</evidence>
<dbReference type="Proteomes" id="UP001154329">
    <property type="component" value="Chromosome 4"/>
</dbReference>
<evidence type="ECO:0000313" key="3">
    <source>
        <dbReference type="Proteomes" id="UP001154329"/>
    </source>
</evidence>